<protein>
    <submittedName>
        <fullName evidence="1">Uncharacterized protein</fullName>
    </submittedName>
</protein>
<name>A0A0Q9XSY0_9BACI</name>
<evidence type="ECO:0000313" key="2">
    <source>
        <dbReference type="Proteomes" id="UP000053881"/>
    </source>
</evidence>
<dbReference type="EMBL" id="LGPB01000122">
    <property type="protein sequence ID" value="KRG11564.1"/>
    <property type="molecule type" value="Genomic_DNA"/>
</dbReference>
<proteinExistence type="predicted"/>
<dbReference type="PATRIC" id="fig|217031.4.peg.5832"/>
<organism evidence="1 2">
    <name type="scientific">Lederbergia galactosidilytica</name>
    <dbReference type="NCBI Taxonomy" id="217031"/>
    <lineage>
        <taxon>Bacteria</taxon>
        <taxon>Bacillati</taxon>
        <taxon>Bacillota</taxon>
        <taxon>Bacilli</taxon>
        <taxon>Bacillales</taxon>
        <taxon>Bacillaceae</taxon>
        <taxon>Lederbergia</taxon>
    </lineage>
</organism>
<reference evidence="1 2" key="1">
    <citation type="submission" date="2015-06" db="EMBL/GenBank/DDBJ databases">
        <title>Genome sequencing project of Bacillus galactosidilyticus PL133.</title>
        <authorList>
            <person name="Gaiero J."/>
            <person name="Nicol R."/>
            <person name="Habash M."/>
        </authorList>
    </citation>
    <scope>NUCLEOTIDE SEQUENCE [LARGE SCALE GENOMIC DNA]</scope>
    <source>
        <strain evidence="1 2">PL133</strain>
    </source>
</reference>
<dbReference type="AlphaFoldDB" id="A0A0Q9XSY0"/>
<sequence>KTNNKKDRIHKIVVSGNVANVWLNADENLTNNMTKKGMWIDSLKGLEELAKFEDLEIISFVWMYTLMYTFVDKYGEDSEGKIMSLDFPREVIDKINFDKADYNNAPEIAVNYWEHNALSE</sequence>
<evidence type="ECO:0000313" key="1">
    <source>
        <dbReference type="EMBL" id="KRG11564.1"/>
    </source>
</evidence>
<gene>
    <name evidence="1" type="ORF">ACA29_17175</name>
</gene>
<dbReference type="Proteomes" id="UP000053881">
    <property type="component" value="Unassembled WGS sequence"/>
</dbReference>
<comment type="caution">
    <text evidence="1">The sequence shown here is derived from an EMBL/GenBank/DDBJ whole genome shotgun (WGS) entry which is preliminary data.</text>
</comment>
<accession>A0A0Q9XSY0</accession>
<feature type="non-terminal residue" evidence="1">
    <location>
        <position position="1"/>
    </location>
</feature>